<dbReference type="RefSeq" id="WP_189062173.1">
    <property type="nucleotide sequence ID" value="NZ_BMMK01000072.1"/>
</dbReference>
<dbReference type="GO" id="GO:0000287">
    <property type="term" value="F:magnesium ion binding"/>
    <property type="evidence" value="ECO:0007669"/>
    <property type="project" value="UniProtKB-UniRule"/>
</dbReference>
<dbReference type="Pfam" id="PF01850">
    <property type="entry name" value="PIN"/>
    <property type="match status" value="1"/>
</dbReference>
<keyword evidence="2 6" id="KW-0540">Nuclease</keyword>
<name>A0A8J3CF01_9PSEU</name>
<reference evidence="8" key="2">
    <citation type="submission" date="2020-09" db="EMBL/GenBank/DDBJ databases">
        <authorList>
            <person name="Sun Q."/>
            <person name="Zhou Y."/>
        </authorList>
    </citation>
    <scope>NUCLEOTIDE SEQUENCE</scope>
    <source>
        <strain evidence="8">CGMCC 4.5737</strain>
    </source>
</reference>
<keyword evidence="4 6" id="KW-0378">Hydrolase</keyword>
<dbReference type="InterPro" id="IPR022907">
    <property type="entry name" value="VapC_family"/>
</dbReference>
<dbReference type="GO" id="GO:0016787">
    <property type="term" value="F:hydrolase activity"/>
    <property type="evidence" value="ECO:0007669"/>
    <property type="project" value="UniProtKB-KW"/>
</dbReference>
<sequence>MIYLDATALAKLVRPTDETAALAAHLQLTTDPLATSDLAVVELHTALAHTGADPIERDAADALLAGLLVLPVGPVMPAAARRAAADLRTVDALHLAVVNQIPGAVTEIITYDPVLTTAAERAGLRVTAPT</sequence>
<dbReference type="Proteomes" id="UP000637578">
    <property type="component" value="Unassembled WGS sequence"/>
</dbReference>
<accession>A0A8J3CF01</accession>
<evidence type="ECO:0000313" key="8">
    <source>
        <dbReference type="EMBL" id="GGM84457.1"/>
    </source>
</evidence>
<evidence type="ECO:0000256" key="4">
    <source>
        <dbReference type="ARBA" id="ARBA00022801"/>
    </source>
</evidence>
<proteinExistence type="inferred from homology"/>
<keyword evidence="1 6" id="KW-1277">Toxin-antitoxin system</keyword>
<keyword evidence="3 6" id="KW-0479">Metal-binding</keyword>
<evidence type="ECO:0000259" key="7">
    <source>
        <dbReference type="Pfam" id="PF01850"/>
    </source>
</evidence>
<evidence type="ECO:0000256" key="3">
    <source>
        <dbReference type="ARBA" id="ARBA00022723"/>
    </source>
</evidence>
<dbReference type="InterPro" id="IPR002716">
    <property type="entry name" value="PIN_dom"/>
</dbReference>
<reference evidence="8" key="1">
    <citation type="journal article" date="2014" name="Int. J. Syst. Evol. Microbiol.">
        <title>Complete genome sequence of Corynebacterium casei LMG S-19264T (=DSM 44701T), isolated from a smear-ripened cheese.</title>
        <authorList>
            <consortium name="US DOE Joint Genome Institute (JGI-PGF)"/>
            <person name="Walter F."/>
            <person name="Albersmeier A."/>
            <person name="Kalinowski J."/>
            <person name="Ruckert C."/>
        </authorList>
    </citation>
    <scope>NUCLEOTIDE SEQUENCE</scope>
    <source>
        <strain evidence="8">CGMCC 4.5737</strain>
    </source>
</reference>
<evidence type="ECO:0000256" key="2">
    <source>
        <dbReference type="ARBA" id="ARBA00022722"/>
    </source>
</evidence>
<evidence type="ECO:0000256" key="6">
    <source>
        <dbReference type="HAMAP-Rule" id="MF_00265"/>
    </source>
</evidence>
<keyword evidence="9" id="KW-1185">Reference proteome</keyword>
<dbReference type="Gene3D" id="3.40.50.1010">
    <property type="entry name" value="5'-nuclease"/>
    <property type="match status" value="1"/>
</dbReference>
<dbReference type="InterPro" id="IPR029060">
    <property type="entry name" value="PIN-like_dom_sf"/>
</dbReference>
<comment type="caution">
    <text evidence="8">The sequence shown here is derived from an EMBL/GenBank/DDBJ whole genome shotgun (WGS) entry which is preliminary data.</text>
</comment>
<evidence type="ECO:0000313" key="9">
    <source>
        <dbReference type="Proteomes" id="UP000637578"/>
    </source>
</evidence>
<feature type="binding site" evidence="6">
    <location>
        <position position="91"/>
    </location>
    <ligand>
        <name>Mg(2+)</name>
        <dbReference type="ChEBI" id="CHEBI:18420"/>
    </ligand>
</feature>
<dbReference type="EC" id="3.1.-.-" evidence="6"/>
<organism evidence="8 9">
    <name type="scientific">Longimycelium tulufanense</name>
    <dbReference type="NCBI Taxonomy" id="907463"/>
    <lineage>
        <taxon>Bacteria</taxon>
        <taxon>Bacillati</taxon>
        <taxon>Actinomycetota</taxon>
        <taxon>Actinomycetes</taxon>
        <taxon>Pseudonocardiales</taxon>
        <taxon>Pseudonocardiaceae</taxon>
        <taxon>Longimycelium</taxon>
    </lineage>
</organism>
<dbReference type="GO" id="GO:0004540">
    <property type="term" value="F:RNA nuclease activity"/>
    <property type="evidence" value="ECO:0007669"/>
    <property type="project" value="InterPro"/>
</dbReference>
<dbReference type="SUPFAM" id="SSF88723">
    <property type="entry name" value="PIN domain-like"/>
    <property type="match status" value="1"/>
</dbReference>
<keyword evidence="5 6" id="KW-0460">Magnesium</keyword>
<feature type="binding site" evidence="6">
    <location>
        <position position="5"/>
    </location>
    <ligand>
        <name>Mg(2+)</name>
        <dbReference type="ChEBI" id="CHEBI:18420"/>
    </ligand>
</feature>
<protein>
    <recommendedName>
        <fullName evidence="6">Ribonuclease VapC</fullName>
        <shortName evidence="6">RNase VapC</shortName>
        <ecNumber evidence="6">3.1.-.-</ecNumber>
    </recommendedName>
    <alternativeName>
        <fullName evidence="6">Toxin VapC</fullName>
    </alternativeName>
</protein>
<dbReference type="EMBL" id="BMMK01000072">
    <property type="protein sequence ID" value="GGM84457.1"/>
    <property type="molecule type" value="Genomic_DNA"/>
</dbReference>
<evidence type="ECO:0000256" key="5">
    <source>
        <dbReference type="ARBA" id="ARBA00022842"/>
    </source>
</evidence>
<dbReference type="GO" id="GO:0090729">
    <property type="term" value="F:toxin activity"/>
    <property type="evidence" value="ECO:0007669"/>
    <property type="project" value="UniProtKB-KW"/>
</dbReference>
<dbReference type="AlphaFoldDB" id="A0A8J3CF01"/>
<keyword evidence="6" id="KW-0800">Toxin</keyword>
<comment type="function">
    <text evidence="6">Toxic component of a toxin-antitoxin (TA) system. An RNase.</text>
</comment>
<evidence type="ECO:0000256" key="1">
    <source>
        <dbReference type="ARBA" id="ARBA00022649"/>
    </source>
</evidence>
<dbReference type="HAMAP" id="MF_00265">
    <property type="entry name" value="VapC_Nob1"/>
    <property type="match status" value="1"/>
</dbReference>
<feature type="domain" description="PIN" evidence="7">
    <location>
        <begin position="2"/>
        <end position="101"/>
    </location>
</feature>
<gene>
    <name evidence="6" type="primary">vapC</name>
    <name evidence="8" type="ORF">GCM10012275_63950</name>
</gene>
<comment type="cofactor">
    <cofactor evidence="6">
        <name>Mg(2+)</name>
        <dbReference type="ChEBI" id="CHEBI:18420"/>
    </cofactor>
</comment>
<comment type="similarity">
    <text evidence="6">Belongs to the PINc/VapC protein family.</text>
</comment>